<dbReference type="Proteomes" id="UP000305546">
    <property type="component" value="Unassembled WGS sequence"/>
</dbReference>
<organism evidence="1 2">
    <name type="scientific">Amycolatopsis alkalitolerans</name>
    <dbReference type="NCBI Taxonomy" id="2547244"/>
    <lineage>
        <taxon>Bacteria</taxon>
        <taxon>Bacillati</taxon>
        <taxon>Actinomycetota</taxon>
        <taxon>Actinomycetes</taxon>
        <taxon>Pseudonocardiales</taxon>
        <taxon>Pseudonocardiaceae</taxon>
        <taxon>Amycolatopsis</taxon>
    </lineage>
</organism>
<dbReference type="InterPro" id="IPR039556">
    <property type="entry name" value="ICL/PEPM"/>
</dbReference>
<dbReference type="Pfam" id="PF13714">
    <property type="entry name" value="PEP_mutase"/>
    <property type="match status" value="1"/>
</dbReference>
<dbReference type="OrthoDB" id="9780430at2"/>
<keyword evidence="2" id="KW-1185">Reference proteome</keyword>
<proteinExistence type="predicted"/>
<dbReference type="InterPro" id="IPR040442">
    <property type="entry name" value="Pyrv_kinase-like_dom_sf"/>
</dbReference>
<dbReference type="SUPFAM" id="SSF51621">
    <property type="entry name" value="Phosphoenolpyruvate/pyruvate domain"/>
    <property type="match status" value="1"/>
</dbReference>
<keyword evidence="1" id="KW-0670">Pyruvate</keyword>
<name>A0A5C4M153_9PSEU</name>
<dbReference type="RefSeq" id="WP_139097812.1">
    <property type="nucleotide sequence ID" value="NZ_VDFW01000014.1"/>
</dbReference>
<dbReference type="EMBL" id="VDFW01000014">
    <property type="protein sequence ID" value="TNC24601.1"/>
    <property type="molecule type" value="Genomic_DNA"/>
</dbReference>
<dbReference type="CDD" id="cd00377">
    <property type="entry name" value="ICL_PEPM"/>
    <property type="match status" value="1"/>
</dbReference>
<evidence type="ECO:0000313" key="2">
    <source>
        <dbReference type="Proteomes" id="UP000305546"/>
    </source>
</evidence>
<gene>
    <name evidence="1" type="ORF">FG385_17510</name>
</gene>
<dbReference type="PANTHER" id="PTHR42905">
    <property type="entry name" value="PHOSPHOENOLPYRUVATE CARBOXYLASE"/>
    <property type="match status" value="1"/>
</dbReference>
<dbReference type="Gene3D" id="3.20.20.60">
    <property type="entry name" value="Phosphoenolpyruvate-binding domains"/>
    <property type="match status" value="1"/>
</dbReference>
<reference evidence="1 2" key="1">
    <citation type="submission" date="2019-06" db="EMBL/GenBank/DDBJ databases">
        <title>Amycolatopsis alkalitolerans sp. nov., isolated from Gastrodia elata Blume.</title>
        <authorList>
            <person name="Narsing Rao M.P."/>
            <person name="Li W.J."/>
        </authorList>
    </citation>
    <scope>NUCLEOTIDE SEQUENCE [LARGE SCALE GENOMIC DNA]</scope>
    <source>
        <strain evidence="1 2">SYSUP0005</strain>
    </source>
</reference>
<accession>A0A5C4M153</accession>
<keyword evidence="1" id="KW-0456">Lyase</keyword>
<dbReference type="GO" id="GO:0016829">
    <property type="term" value="F:lyase activity"/>
    <property type="evidence" value="ECO:0007669"/>
    <property type="project" value="UniProtKB-KW"/>
</dbReference>
<dbReference type="InterPro" id="IPR015813">
    <property type="entry name" value="Pyrv/PenolPyrv_kinase-like_dom"/>
</dbReference>
<protein>
    <submittedName>
        <fullName evidence="1">Isocitrate lyase/phosphoenolpyruvate mutase family protein</fullName>
    </submittedName>
</protein>
<sequence length="235" mass="24650">MTAAALRVLHVPGKPVLLPNVWDADSARLVEEAGFPVVATSSGAVAASLGYPDGERAPADEMFAAAARIARAVSVPVTVDAESGYGFPPRDFADRLLATGAVGCNLEDTDHARGGIRPVAEQAERLAAIREAAGDALVINARVDVFLRGDQREALPEGIERAKAYLAAGADCVYPILIRSPDVLGEFVKAVHPAAVNGNRIPGTDLASLGVARVSMGARLWRDTRTWLAGHLKTL</sequence>
<dbReference type="PANTHER" id="PTHR42905:SF16">
    <property type="entry name" value="CARBOXYPHOSPHONOENOLPYRUVATE PHOSPHONOMUTASE-LIKE PROTEIN (AFU_ORTHOLOGUE AFUA_5G07230)"/>
    <property type="match status" value="1"/>
</dbReference>
<dbReference type="AlphaFoldDB" id="A0A5C4M153"/>
<evidence type="ECO:0000313" key="1">
    <source>
        <dbReference type="EMBL" id="TNC24601.1"/>
    </source>
</evidence>
<comment type="caution">
    <text evidence="1">The sequence shown here is derived from an EMBL/GenBank/DDBJ whole genome shotgun (WGS) entry which is preliminary data.</text>
</comment>